<dbReference type="SUPFAM" id="SSF51735">
    <property type="entry name" value="NAD(P)-binding Rossmann-fold domains"/>
    <property type="match status" value="1"/>
</dbReference>
<dbReference type="Gene3D" id="3.40.50.720">
    <property type="entry name" value="NAD(P)-binding Rossmann-like Domain"/>
    <property type="match status" value="1"/>
</dbReference>
<accession>A0ABT1PVT6</accession>
<keyword evidence="4" id="KW-1185">Reference proteome</keyword>
<dbReference type="SUPFAM" id="SSF50129">
    <property type="entry name" value="GroES-like"/>
    <property type="match status" value="1"/>
</dbReference>
<organism evidence="3 4">
    <name type="scientific">Streptomyces humicola</name>
    <dbReference type="NCBI Taxonomy" id="2953240"/>
    <lineage>
        <taxon>Bacteria</taxon>
        <taxon>Bacillati</taxon>
        <taxon>Actinomycetota</taxon>
        <taxon>Actinomycetes</taxon>
        <taxon>Kitasatosporales</taxon>
        <taxon>Streptomycetaceae</taxon>
        <taxon>Streptomyces</taxon>
    </lineage>
</organism>
<dbReference type="CDD" id="cd05289">
    <property type="entry name" value="MDR_like_2"/>
    <property type="match status" value="1"/>
</dbReference>
<reference evidence="3" key="1">
    <citation type="submission" date="2022-06" db="EMBL/GenBank/DDBJ databases">
        <title>Draft genome sequence of Streptomyces sp. RB6PN25 isolated from peat swamp forest in Thailand.</title>
        <authorList>
            <person name="Duangmal K."/>
            <person name="Klaysubun C."/>
        </authorList>
    </citation>
    <scope>NUCLEOTIDE SEQUENCE</scope>
    <source>
        <strain evidence="3">RB6PN25</strain>
    </source>
</reference>
<dbReference type="InterPro" id="IPR051603">
    <property type="entry name" value="Zinc-ADH_QOR/CCCR"/>
</dbReference>
<comment type="caution">
    <text evidence="3">The sequence shown here is derived from an EMBL/GenBank/DDBJ whole genome shotgun (WGS) entry which is preliminary data.</text>
</comment>
<keyword evidence="1" id="KW-0521">NADP</keyword>
<dbReference type="Pfam" id="PF08240">
    <property type="entry name" value="ADH_N"/>
    <property type="match status" value="1"/>
</dbReference>
<evidence type="ECO:0000313" key="3">
    <source>
        <dbReference type="EMBL" id="MCQ4080645.1"/>
    </source>
</evidence>
<dbReference type="PANTHER" id="PTHR44154:SF1">
    <property type="entry name" value="QUINONE OXIDOREDUCTASE"/>
    <property type="match status" value="1"/>
</dbReference>
<protein>
    <submittedName>
        <fullName evidence="3">NADP-dependent oxidoreductase</fullName>
    </submittedName>
</protein>
<name>A0ABT1PVT6_9ACTN</name>
<dbReference type="Proteomes" id="UP001057702">
    <property type="component" value="Unassembled WGS sequence"/>
</dbReference>
<dbReference type="SMART" id="SM00829">
    <property type="entry name" value="PKS_ER"/>
    <property type="match status" value="1"/>
</dbReference>
<sequence>MPKAVRFAEYGDIDVLEVVEVDRPVPGPRQVVVKVVAAGINPGEAMIRRGLLHDRWPATFPSGQGSDFAGIVEGVGEGVQGFVPGDEVIGFTNERASHAEYVLVAADQLVPRPAGVPWEQAGALFVAGTTAYAAVRAVALGPGDTVVVSGAAGGVGSLVVQLARHAGATVIGLASERNHAWLRDHGAVPVAYGEGVADRIRAATSGTVDAFIDTFGDGYIELALDLGVERDRVDTIIDFAGAEKYGIKTEGNAEAASAEVLAELAGLIDQGVLEIPIARAYPLDDVRDAYRELEQRHTRGKIVLKP</sequence>
<gene>
    <name evidence="3" type="ORF">NGB36_08535</name>
</gene>
<evidence type="ECO:0000256" key="1">
    <source>
        <dbReference type="ARBA" id="ARBA00022857"/>
    </source>
</evidence>
<dbReference type="InterPro" id="IPR020843">
    <property type="entry name" value="ER"/>
</dbReference>
<dbReference type="InterPro" id="IPR013154">
    <property type="entry name" value="ADH-like_N"/>
</dbReference>
<evidence type="ECO:0000259" key="2">
    <source>
        <dbReference type="SMART" id="SM00829"/>
    </source>
</evidence>
<dbReference type="EMBL" id="JANFNG010000004">
    <property type="protein sequence ID" value="MCQ4080645.1"/>
    <property type="molecule type" value="Genomic_DNA"/>
</dbReference>
<dbReference type="InterPro" id="IPR036291">
    <property type="entry name" value="NAD(P)-bd_dom_sf"/>
</dbReference>
<evidence type="ECO:0000313" key="4">
    <source>
        <dbReference type="Proteomes" id="UP001057702"/>
    </source>
</evidence>
<feature type="domain" description="Enoyl reductase (ER)" evidence="2">
    <location>
        <begin position="11"/>
        <end position="304"/>
    </location>
</feature>
<dbReference type="InterPro" id="IPR011032">
    <property type="entry name" value="GroES-like_sf"/>
</dbReference>
<dbReference type="Pfam" id="PF13602">
    <property type="entry name" value="ADH_zinc_N_2"/>
    <property type="match status" value="1"/>
</dbReference>
<dbReference type="Gene3D" id="3.90.180.10">
    <property type="entry name" value="Medium-chain alcohol dehydrogenases, catalytic domain"/>
    <property type="match status" value="1"/>
</dbReference>
<proteinExistence type="predicted"/>
<dbReference type="PANTHER" id="PTHR44154">
    <property type="entry name" value="QUINONE OXIDOREDUCTASE"/>
    <property type="match status" value="1"/>
</dbReference>
<dbReference type="RefSeq" id="WP_255919546.1">
    <property type="nucleotide sequence ID" value="NZ_JANFNG010000004.1"/>
</dbReference>